<dbReference type="InParanoid" id="A0A4S2N0L3"/>
<evidence type="ECO:0000256" key="1">
    <source>
        <dbReference type="SAM" id="MobiDB-lite"/>
    </source>
</evidence>
<evidence type="ECO:0000313" key="4">
    <source>
        <dbReference type="Proteomes" id="UP000298138"/>
    </source>
</evidence>
<proteinExistence type="predicted"/>
<dbReference type="AlphaFoldDB" id="A0A4S2N0L3"/>
<keyword evidence="2" id="KW-0472">Membrane</keyword>
<feature type="compositionally biased region" description="Polar residues" evidence="1">
    <location>
        <begin position="1"/>
        <end position="16"/>
    </location>
</feature>
<organism evidence="3 4">
    <name type="scientific">Ascodesmis nigricans</name>
    <dbReference type="NCBI Taxonomy" id="341454"/>
    <lineage>
        <taxon>Eukaryota</taxon>
        <taxon>Fungi</taxon>
        <taxon>Dikarya</taxon>
        <taxon>Ascomycota</taxon>
        <taxon>Pezizomycotina</taxon>
        <taxon>Pezizomycetes</taxon>
        <taxon>Pezizales</taxon>
        <taxon>Ascodesmidaceae</taxon>
        <taxon>Ascodesmis</taxon>
    </lineage>
</organism>
<dbReference type="EMBL" id="ML220115">
    <property type="protein sequence ID" value="TGZ82561.1"/>
    <property type="molecule type" value="Genomic_DNA"/>
</dbReference>
<name>A0A4S2N0L3_9PEZI</name>
<accession>A0A4S2N0L3</accession>
<keyword evidence="2" id="KW-0812">Transmembrane</keyword>
<keyword evidence="4" id="KW-1185">Reference proteome</keyword>
<dbReference type="Proteomes" id="UP000298138">
    <property type="component" value="Unassembled WGS sequence"/>
</dbReference>
<reference evidence="3 4" key="1">
    <citation type="submission" date="2019-04" db="EMBL/GenBank/DDBJ databases">
        <title>Comparative genomics and transcriptomics to analyze fruiting body development in filamentous ascomycetes.</title>
        <authorList>
            <consortium name="DOE Joint Genome Institute"/>
            <person name="Lutkenhaus R."/>
            <person name="Traeger S."/>
            <person name="Breuer J."/>
            <person name="Kuo A."/>
            <person name="Lipzen A."/>
            <person name="Pangilinan J."/>
            <person name="Dilworth D."/>
            <person name="Sandor L."/>
            <person name="Poggeler S."/>
            <person name="Barry K."/>
            <person name="Grigoriev I.V."/>
            <person name="Nowrousian M."/>
        </authorList>
    </citation>
    <scope>NUCLEOTIDE SEQUENCE [LARGE SCALE GENOMIC DNA]</scope>
    <source>
        <strain evidence="3 4">CBS 389.68</strain>
    </source>
</reference>
<evidence type="ECO:0000313" key="3">
    <source>
        <dbReference type="EMBL" id="TGZ82561.1"/>
    </source>
</evidence>
<feature type="region of interest" description="Disordered" evidence="1">
    <location>
        <begin position="45"/>
        <end position="74"/>
    </location>
</feature>
<feature type="region of interest" description="Disordered" evidence="1">
    <location>
        <begin position="1"/>
        <end position="23"/>
    </location>
</feature>
<feature type="transmembrane region" description="Helical" evidence="2">
    <location>
        <begin position="154"/>
        <end position="172"/>
    </location>
</feature>
<protein>
    <submittedName>
        <fullName evidence="3">Uncharacterized protein</fullName>
    </submittedName>
</protein>
<keyword evidence="2" id="KW-1133">Transmembrane helix</keyword>
<sequence>MTSIQAKIATGAQSTLEHGAHRPELHHSPRCRVCMRGTWSRNTWRDAKHEKKIHQRQLTCPPATNGDAANDPKSRSGVQMAAFFGRASASHSQVSSDFALEASRFFQAPTPRAPVRLLPPRIFLLPLSSLRSPLRLRSPETPSMAVIRTVHTNIVLRFFVFFLVPRLGVALAP</sequence>
<gene>
    <name evidence="3" type="ORF">EX30DRAFT_190206</name>
</gene>
<evidence type="ECO:0000256" key="2">
    <source>
        <dbReference type="SAM" id="Phobius"/>
    </source>
</evidence>